<evidence type="ECO:0000313" key="3">
    <source>
        <dbReference type="EMBL" id="GAX79540.1"/>
    </source>
</evidence>
<accession>A0A250X9U8</accession>
<sequence length="389" mass="42793">MNTTIQLPLRYGHTLQLIRAFHVSSTHDLHSRQIFAATRSNAGRCNYVNSTPKVSLVEVSSPILFMFTSASPHAGKCRGRRALTRHAQLPGKPGVQTNTAIAFRRKTESLLGGKNVTSNREPPSQPFSAPTSPSPSTSATHSSVAASATASVVAEPNTKLEESSDTNASSGGLLTGDRTMYTPNNLNKNRALVLDCAYRPLNVISWPKAVMMDWTQKAEVVEYYPPPAFAISGQGAHQLPAVLRVAAYVNLNEVAADISCTRRNIMVRDKYQCQYCGMRGRDLTLDHVLPASKGGKNTWLNLVTACISCNQKKGDKLLQNLGWKLKKAPKKPSPWEIGVVIGLSQADMLRPCPEWDAYLEPYRMRIREIRLQADAAGVWEDFVDEDEES</sequence>
<keyword evidence="4" id="KW-1185">Reference proteome</keyword>
<feature type="compositionally biased region" description="Low complexity" evidence="1">
    <location>
        <begin position="126"/>
        <end position="156"/>
    </location>
</feature>
<dbReference type="EMBL" id="BEGY01000043">
    <property type="protein sequence ID" value="GAX79540.1"/>
    <property type="molecule type" value="Genomic_DNA"/>
</dbReference>
<evidence type="ECO:0000256" key="1">
    <source>
        <dbReference type="SAM" id="MobiDB-lite"/>
    </source>
</evidence>
<dbReference type="AlphaFoldDB" id="A0A250X9U8"/>
<evidence type="ECO:0000259" key="2">
    <source>
        <dbReference type="SMART" id="SM00507"/>
    </source>
</evidence>
<gene>
    <name evidence="3" type="ORF">CEUSTIGMA_g6981.t1</name>
</gene>
<feature type="domain" description="HNH nuclease" evidence="2">
    <location>
        <begin position="260"/>
        <end position="311"/>
    </location>
</feature>
<dbReference type="PANTHER" id="PTHR33877:SF2">
    <property type="entry name" value="OS07G0170200 PROTEIN"/>
    <property type="match status" value="1"/>
</dbReference>
<dbReference type="OrthoDB" id="2127950at2759"/>
<dbReference type="Gene3D" id="1.10.30.50">
    <property type="match status" value="1"/>
</dbReference>
<comment type="caution">
    <text evidence="3">The sequence shown here is derived from an EMBL/GenBank/DDBJ whole genome shotgun (WGS) entry which is preliminary data.</text>
</comment>
<evidence type="ECO:0000313" key="4">
    <source>
        <dbReference type="Proteomes" id="UP000232323"/>
    </source>
</evidence>
<dbReference type="SMART" id="SM00507">
    <property type="entry name" value="HNHc"/>
    <property type="match status" value="1"/>
</dbReference>
<dbReference type="Proteomes" id="UP000232323">
    <property type="component" value="Unassembled WGS sequence"/>
</dbReference>
<dbReference type="InterPro" id="IPR003615">
    <property type="entry name" value="HNH_nuc"/>
</dbReference>
<dbReference type="CDD" id="cd00085">
    <property type="entry name" value="HNHc"/>
    <property type="match status" value="1"/>
</dbReference>
<reference evidence="3 4" key="1">
    <citation type="submission" date="2017-08" db="EMBL/GenBank/DDBJ databases">
        <title>Acidophilic green algal genome provides insights into adaptation to an acidic environment.</title>
        <authorList>
            <person name="Hirooka S."/>
            <person name="Hirose Y."/>
            <person name="Kanesaki Y."/>
            <person name="Higuchi S."/>
            <person name="Fujiwara T."/>
            <person name="Onuma R."/>
            <person name="Era A."/>
            <person name="Ohbayashi R."/>
            <person name="Uzuka A."/>
            <person name="Nozaki H."/>
            <person name="Yoshikawa H."/>
            <person name="Miyagishima S.Y."/>
        </authorList>
    </citation>
    <scope>NUCLEOTIDE SEQUENCE [LARGE SCALE GENOMIC DNA]</scope>
    <source>
        <strain evidence="3 4">NIES-2499</strain>
    </source>
</reference>
<dbReference type="STRING" id="1157962.A0A250X9U8"/>
<dbReference type="InterPro" id="IPR029471">
    <property type="entry name" value="HNH_5"/>
</dbReference>
<name>A0A250X9U8_9CHLO</name>
<dbReference type="PANTHER" id="PTHR33877">
    <property type="entry name" value="SLL1193 PROTEIN"/>
    <property type="match status" value="1"/>
</dbReference>
<organism evidence="3 4">
    <name type="scientific">Chlamydomonas eustigma</name>
    <dbReference type="NCBI Taxonomy" id="1157962"/>
    <lineage>
        <taxon>Eukaryota</taxon>
        <taxon>Viridiplantae</taxon>
        <taxon>Chlorophyta</taxon>
        <taxon>core chlorophytes</taxon>
        <taxon>Chlorophyceae</taxon>
        <taxon>CS clade</taxon>
        <taxon>Chlamydomonadales</taxon>
        <taxon>Chlamydomonadaceae</taxon>
        <taxon>Chlamydomonas</taxon>
    </lineage>
</organism>
<protein>
    <recommendedName>
        <fullName evidence="2">HNH nuclease domain-containing protein</fullName>
    </recommendedName>
</protein>
<proteinExistence type="predicted"/>
<feature type="region of interest" description="Disordered" evidence="1">
    <location>
        <begin position="108"/>
        <end position="177"/>
    </location>
</feature>
<dbReference type="InterPro" id="IPR052892">
    <property type="entry name" value="NA-targeting_endonuclease"/>
</dbReference>
<dbReference type="Pfam" id="PF14279">
    <property type="entry name" value="HNH_5"/>
    <property type="match status" value="1"/>
</dbReference>